<dbReference type="AlphaFoldDB" id="A0A328UHY2"/>
<dbReference type="EMBL" id="QLYR01000001">
    <property type="protein sequence ID" value="RAQ30382.1"/>
    <property type="molecule type" value="Genomic_DNA"/>
</dbReference>
<keyword evidence="2" id="KW-1185">Reference proteome</keyword>
<dbReference type="Proteomes" id="UP000249377">
    <property type="component" value="Unassembled WGS sequence"/>
</dbReference>
<dbReference type="InterPro" id="IPR010310">
    <property type="entry name" value="T7SS_ESAT-6-like"/>
</dbReference>
<name>A0A328UHY2_9FIRM</name>
<proteinExistence type="predicted"/>
<comment type="caution">
    <text evidence="1">The sequence shown here is derived from an EMBL/GenBank/DDBJ whole genome shotgun (WGS) entry which is preliminary data.</text>
</comment>
<dbReference type="SUPFAM" id="SSF140453">
    <property type="entry name" value="EsxAB dimer-like"/>
    <property type="match status" value="1"/>
</dbReference>
<organism evidence="1 2">
    <name type="scientific">Hydrogeniiclostridium mannosilyticum</name>
    <dbReference type="NCBI Taxonomy" id="2764322"/>
    <lineage>
        <taxon>Bacteria</taxon>
        <taxon>Bacillati</taxon>
        <taxon>Bacillota</taxon>
        <taxon>Clostridia</taxon>
        <taxon>Eubacteriales</taxon>
        <taxon>Acutalibacteraceae</taxon>
        <taxon>Hydrogeniiclostridium</taxon>
    </lineage>
</organism>
<accession>A0A328UHY2</accession>
<protein>
    <submittedName>
        <fullName evidence="1">WXG100 family type VII secretion target</fullName>
    </submittedName>
</protein>
<dbReference type="InterPro" id="IPR036689">
    <property type="entry name" value="ESAT-6-like_sf"/>
</dbReference>
<dbReference type="Pfam" id="PF06013">
    <property type="entry name" value="WXG100"/>
    <property type="match status" value="1"/>
</dbReference>
<evidence type="ECO:0000313" key="2">
    <source>
        <dbReference type="Proteomes" id="UP000249377"/>
    </source>
</evidence>
<dbReference type="Gene3D" id="1.10.287.1060">
    <property type="entry name" value="ESAT-6-like"/>
    <property type="match status" value="1"/>
</dbReference>
<dbReference type="RefSeq" id="WP_112331579.1">
    <property type="nucleotide sequence ID" value="NZ_QLYR01000001.1"/>
</dbReference>
<sequence length="103" mass="11853">MAYYQSNPVRVHIARLQSAAKQMRVQAGEYRRTGKQLFSTVSLARGWEGSDAEAFRSQLKGFEDDVEKMAKLMESYSEFLDKAAQAYRQAQDTAVQQARNLWR</sequence>
<gene>
    <name evidence="1" type="ORF">DPQ25_02435</name>
</gene>
<evidence type="ECO:0000313" key="1">
    <source>
        <dbReference type="EMBL" id="RAQ30382.1"/>
    </source>
</evidence>
<reference evidence="1 2" key="1">
    <citation type="submission" date="2018-06" db="EMBL/GenBank/DDBJ databases">
        <title>Noncontiguous genome sequence of Ruminococcaceae bacterium ASD2818.</title>
        <authorList>
            <person name="Chaplin A.V."/>
            <person name="Sokolova S.R."/>
            <person name="Kochetkova T.O."/>
            <person name="Goltsov A.Y."/>
            <person name="Trofimov D.Y."/>
            <person name="Efimov B.A."/>
        </authorList>
    </citation>
    <scope>NUCLEOTIDE SEQUENCE [LARGE SCALE GENOMIC DNA]</scope>
    <source>
        <strain evidence="1 2">ASD2818</strain>
    </source>
</reference>